<dbReference type="AlphaFoldDB" id="A0A3N0AHP6"/>
<evidence type="ECO:0000313" key="1">
    <source>
        <dbReference type="EMBL" id="RNL21629.1"/>
    </source>
</evidence>
<proteinExistence type="predicted"/>
<keyword evidence="2" id="KW-1185">Reference proteome</keyword>
<accession>A0A3N0AHP6</accession>
<dbReference type="Gene3D" id="3.80.10.10">
    <property type="entry name" value="Ribonuclease Inhibitor"/>
    <property type="match status" value="1"/>
</dbReference>
<protein>
    <submittedName>
        <fullName evidence="1">Uncharacterized protein</fullName>
    </submittedName>
</protein>
<gene>
    <name evidence="1" type="ORF">DMP07_02015</name>
</gene>
<comment type="caution">
    <text evidence="1">The sequence shown here is derived from an EMBL/GenBank/DDBJ whole genome shotgun (WGS) entry which is preliminary data.</text>
</comment>
<dbReference type="Proteomes" id="UP000267368">
    <property type="component" value="Unassembled WGS sequence"/>
</dbReference>
<evidence type="ECO:0000313" key="2">
    <source>
        <dbReference type="Proteomes" id="UP000267368"/>
    </source>
</evidence>
<dbReference type="OrthoDB" id="3197425at2"/>
<dbReference type="RefSeq" id="WP_123197469.1">
    <property type="nucleotide sequence ID" value="NZ_QICB01000001.1"/>
</dbReference>
<dbReference type="EMBL" id="QICB01000001">
    <property type="protein sequence ID" value="RNL21629.1"/>
    <property type="molecule type" value="Genomic_DNA"/>
</dbReference>
<sequence>MNDAMREALSDILFFDDATPIDELARRCAEPLHLSGEAAAALTGEGRPFALWPEPDGCALLAADLHSLARDAGLPDAGLILRLPATICGTPLVRITADAFRPWLSYGIGLRLLALPEGMRETADRSLSPLCFENLAIPSTLERFGARPVQWSKLTRYPDGVRYLVHPDNPALFAEDGSLYSRDGETLIAQAYPYGECVEVRPGVRCIRQDAFLHTPNPPRRIVCPDSLEEARDDIDPALLWIRSNHGAFARVLKETGRRAVSPAYKIVDGDVYDFDDEGALLVATASEKTTAVTPDAVEGVPLVRIGRRALAPQATAVVISSQVKDIEDGNICEGAEKIALGENVRRIGRECFMHAAEGCVARIPRSVECIGERSFSGGWVRFDALDTAAYIPAGVRGLFSPTAYRDGGAAGIELAGEGASDESCFAVPFDMRAYDELLAGERAFLTKTQALVERLAGKAPLQDDAAASFARQLEKNAEAACTLIAERRSRRAIERLADAGFYEDEQRFLFQCEQLRRAHAAEALGCLMQRREAAAPAKPSDRFAF</sequence>
<reference evidence="2" key="1">
    <citation type="submission" date="2018-05" db="EMBL/GenBank/DDBJ databases">
        <title>Genome Sequencing of selected type strains of the family Eggerthellaceae.</title>
        <authorList>
            <person name="Danylec N."/>
            <person name="Stoll D.A."/>
            <person name="Doetsch A."/>
            <person name="Huch M."/>
        </authorList>
    </citation>
    <scope>NUCLEOTIDE SEQUENCE [LARGE SCALE GENOMIC DNA]</scope>
    <source>
        <strain evidence="2">DSM 17537</strain>
    </source>
</reference>
<dbReference type="InterPro" id="IPR032675">
    <property type="entry name" value="LRR_dom_sf"/>
</dbReference>
<organism evidence="1 2">
    <name type="scientific">Slackia faecicanis</name>
    <dbReference type="NCBI Taxonomy" id="255723"/>
    <lineage>
        <taxon>Bacteria</taxon>
        <taxon>Bacillati</taxon>
        <taxon>Actinomycetota</taxon>
        <taxon>Coriobacteriia</taxon>
        <taxon>Eggerthellales</taxon>
        <taxon>Eggerthellaceae</taxon>
        <taxon>Slackia</taxon>
    </lineage>
</organism>
<name>A0A3N0AHP6_9ACTN</name>